<name>A0ABS8WRS1_DATST</name>
<feature type="non-terminal residue" evidence="2">
    <location>
        <position position="59"/>
    </location>
</feature>
<feature type="region of interest" description="Disordered" evidence="1">
    <location>
        <begin position="1"/>
        <end position="59"/>
    </location>
</feature>
<feature type="compositionally biased region" description="Basic and acidic residues" evidence="1">
    <location>
        <begin position="14"/>
        <end position="59"/>
    </location>
</feature>
<reference evidence="2 3" key="1">
    <citation type="journal article" date="2021" name="BMC Genomics">
        <title>Datura genome reveals duplications of psychoactive alkaloid biosynthetic genes and high mutation rate following tissue culture.</title>
        <authorList>
            <person name="Rajewski A."/>
            <person name="Carter-House D."/>
            <person name="Stajich J."/>
            <person name="Litt A."/>
        </authorList>
    </citation>
    <scope>NUCLEOTIDE SEQUENCE [LARGE SCALE GENOMIC DNA]</scope>
    <source>
        <strain evidence="2">AR-01</strain>
    </source>
</reference>
<evidence type="ECO:0000313" key="3">
    <source>
        <dbReference type="Proteomes" id="UP000823775"/>
    </source>
</evidence>
<evidence type="ECO:0000313" key="2">
    <source>
        <dbReference type="EMBL" id="MCE3214665.1"/>
    </source>
</evidence>
<organism evidence="2 3">
    <name type="scientific">Datura stramonium</name>
    <name type="common">Jimsonweed</name>
    <name type="synonym">Common thornapple</name>
    <dbReference type="NCBI Taxonomy" id="4076"/>
    <lineage>
        <taxon>Eukaryota</taxon>
        <taxon>Viridiplantae</taxon>
        <taxon>Streptophyta</taxon>
        <taxon>Embryophyta</taxon>
        <taxon>Tracheophyta</taxon>
        <taxon>Spermatophyta</taxon>
        <taxon>Magnoliopsida</taxon>
        <taxon>eudicotyledons</taxon>
        <taxon>Gunneridae</taxon>
        <taxon>Pentapetalae</taxon>
        <taxon>asterids</taxon>
        <taxon>lamiids</taxon>
        <taxon>Solanales</taxon>
        <taxon>Solanaceae</taxon>
        <taxon>Solanoideae</taxon>
        <taxon>Datureae</taxon>
        <taxon>Datura</taxon>
    </lineage>
</organism>
<comment type="caution">
    <text evidence="2">The sequence shown here is derived from an EMBL/GenBank/DDBJ whole genome shotgun (WGS) entry which is preliminary data.</text>
</comment>
<keyword evidence="3" id="KW-1185">Reference proteome</keyword>
<protein>
    <submittedName>
        <fullName evidence="2">Uncharacterized protein</fullName>
    </submittedName>
</protein>
<dbReference type="EMBL" id="JACEIK010009766">
    <property type="protein sequence ID" value="MCE3214665.1"/>
    <property type="molecule type" value="Genomic_DNA"/>
</dbReference>
<evidence type="ECO:0000256" key="1">
    <source>
        <dbReference type="SAM" id="MobiDB-lite"/>
    </source>
</evidence>
<sequence length="59" mass="6616">MEDERKRIRGGAVADKESGAGDVRKSRLSRGDRSEGENRGLRRESERPGWAWADDKMAA</sequence>
<gene>
    <name evidence="2" type="ORF">HAX54_053018</name>
</gene>
<proteinExistence type="predicted"/>
<dbReference type="Proteomes" id="UP000823775">
    <property type="component" value="Unassembled WGS sequence"/>
</dbReference>
<accession>A0ABS8WRS1</accession>